<dbReference type="InterPro" id="IPR007896">
    <property type="entry name" value="BTP_bacteria"/>
</dbReference>
<feature type="domain" description="Chlorhexidine efflux transporter" evidence="2">
    <location>
        <begin position="2"/>
        <end position="65"/>
    </location>
</feature>
<dbReference type="STRING" id="427683.A5481_18385"/>
<feature type="domain" description="Chlorhexidine efflux transporter" evidence="2">
    <location>
        <begin position="72"/>
        <end position="134"/>
    </location>
</feature>
<evidence type="ECO:0000313" key="3">
    <source>
        <dbReference type="EMBL" id="OAS22817.1"/>
    </source>
</evidence>
<feature type="transmembrane region" description="Helical" evidence="1">
    <location>
        <begin position="12"/>
        <end position="32"/>
    </location>
</feature>
<organism evidence="3 4">
    <name type="scientific">Methylobacterium platani</name>
    <dbReference type="NCBI Taxonomy" id="427683"/>
    <lineage>
        <taxon>Bacteria</taxon>
        <taxon>Pseudomonadati</taxon>
        <taxon>Pseudomonadota</taxon>
        <taxon>Alphaproteobacteria</taxon>
        <taxon>Hyphomicrobiales</taxon>
        <taxon>Methylobacteriaceae</taxon>
        <taxon>Methylobacterium</taxon>
    </lineage>
</organism>
<accession>A0A179S6I4</accession>
<feature type="transmembrane region" description="Helical" evidence="1">
    <location>
        <begin position="107"/>
        <end position="129"/>
    </location>
</feature>
<comment type="caution">
    <text evidence="3">The sequence shown here is derived from an EMBL/GenBank/DDBJ whole genome shotgun (WGS) entry which is preliminary data.</text>
</comment>
<dbReference type="OrthoDB" id="1631120at2"/>
<name>A0A179S6I4_9HYPH</name>
<feature type="transmembrane region" description="Helical" evidence="1">
    <location>
        <begin position="38"/>
        <end position="57"/>
    </location>
</feature>
<keyword evidence="1" id="KW-0472">Membrane</keyword>
<proteinExistence type="predicted"/>
<dbReference type="RefSeq" id="WP_048437507.1">
    <property type="nucleotide sequence ID" value="NZ_LWHQ01000037.1"/>
</dbReference>
<dbReference type="EMBL" id="LWHQ01000037">
    <property type="protein sequence ID" value="OAS22817.1"/>
    <property type="molecule type" value="Genomic_DNA"/>
</dbReference>
<keyword evidence="1" id="KW-1133">Transmembrane helix</keyword>
<reference evidence="3 4" key="1">
    <citation type="submission" date="2016-04" db="EMBL/GenBank/DDBJ databases">
        <authorList>
            <person name="Evans L.H."/>
            <person name="Alamgir A."/>
            <person name="Owens N."/>
            <person name="Weber N.D."/>
            <person name="Virtaneva K."/>
            <person name="Barbian K."/>
            <person name="Babar A."/>
            <person name="Rosenke K."/>
        </authorList>
    </citation>
    <scope>NUCLEOTIDE SEQUENCE [LARGE SCALE GENOMIC DNA]</scope>
    <source>
        <strain evidence="3 4">PMB02</strain>
    </source>
</reference>
<dbReference type="InterPro" id="IPR058208">
    <property type="entry name" value="PACE"/>
</dbReference>
<dbReference type="Pfam" id="PF05232">
    <property type="entry name" value="BTP"/>
    <property type="match status" value="2"/>
</dbReference>
<protein>
    <recommendedName>
        <fullName evidence="2">Chlorhexidine efflux transporter domain-containing protein</fullName>
    </recommendedName>
</protein>
<dbReference type="AlphaFoldDB" id="A0A179S6I4"/>
<gene>
    <name evidence="3" type="ORF">A5481_18385</name>
</gene>
<sequence length="147" mass="16235">MRSTRDRIRHALLFEVIGLALIIPLGTALFGLHTSEMGVIGVGSAIAATVWNYVYNLGFDRAMQRFLGHTRKSLPLRLGHAVLFEAGLLVILLPPIAWYLGIGLVQAFVMDIAIALFYVAYAFVFNLGYDRAFPLKSWGEVAAQPSR</sequence>
<keyword evidence="1" id="KW-0812">Transmembrane</keyword>
<evidence type="ECO:0000259" key="2">
    <source>
        <dbReference type="Pfam" id="PF05232"/>
    </source>
</evidence>
<evidence type="ECO:0000256" key="1">
    <source>
        <dbReference type="SAM" id="Phobius"/>
    </source>
</evidence>
<evidence type="ECO:0000313" key="4">
    <source>
        <dbReference type="Proteomes" id="UP000078316"/>
    </source>
</evidence>
<dbReference type="Proteomes" id="UP000078316">
    <property type="component" value="Unassembled WGS sequence"/>
</dbReference>
<feature type="transmembrane region" description="Helical" evidence="1">
    <location>
        <begin position="78"/>
        <end position="101"/>
    </location>
</feature>
<dbReference type="NCBIfam" id="NF033664">
    <property type="entry name" value="PACE_transport"/>
    <property type="match status" value="1"/>
</dbReference>